<dbReference type="GO" id="GO:0005524">
    <property type="term" value="F:ATP binding"/>
    <property type="evidence" value="ECO:0007669"/>
    <property type="project" value="UniProtKB-KW"/>
</dbReference>
<dbReference type="PANTHER" id="PTHR43166:SF9">
    <property type="entry name" value="GLUTAMATE_ASPARTATE IMPORT ATP-BINDING PROTEIN GLTL"/>
    <property type="match status" value="1"/>
</dbReference>
<keyword evidence="5" id="KW-0547">Nucleotide-binding</keyword>
<comment type="caution">
    <text evidence="10">The sequence shown here is derived from an EMBL/GenBank/DDBJ whole genome shotgun (WGS) entry which is preliminary data.</text>
</comment>
<evidence type="ECO:0000256" key="2">
    <source>
        <dbReference type="ARBA" id="ARBA00005417"/>
    </source>
</evidence>
<dbReference type="RefSeq" id="WP_133559568.1">
    <property type="nucleotide sequence ID" value="NZ_SNZA01000001.1"/>
</dbReference>
<keyword evidence="8" id="KW-0472">Membrane</keyword>
<keyword evidence="7" id="KW-0029">Amino-acid transport</keyword>
<dbReference type="InterPro" id="IPR003593">
    <property type="entry name" value="AAA+_ATPase"/>
</dbReference>
<accession>A0A4R6XGJ9</accession>
<evidence type="ECO:0000313" key="10">
    <source>
        <dbReference type="EMBL" id="TDR14928.1"/>
    </source>
</evidence>
<dbReference type="InterPro" id="IPR017871">
    <property type="entry name" value="ABC_transporter-like_CS"/>
</dbReference>
<dbReference type="GO" id="GO:0005886">
    <property type="term" value="C:plasma membrane"/>
    <property type="evidence" value="ECO:0007669"/>
    <property type="project" value="UniProtKB-SubCell"/>
</dbReference>
<dbReference type="InterPro" id="IPR050086">
    <property type="entry name" value="MetN_ABC_transporter-like"/>
</dbReference>
<proteinExistence type="inferred from homology"/>
<evidence type="ECO:0000256" key="3">
    <source>
        <dbReference type="ARBA" id="ARBA00022448"/>
    </source>
</evidence>
<comment type="similarity">
    <text evidence="2">Belongs to the ABC transporter superfamily.</text>
</comment>
<dbReference type="SMART" id="SM00382">
    <property type="entry name" value="AAA"/>
    <property type="match status" value="1"/>
</dbReference>
<dbReference type="InterPro" id="IPR030679">
    <property type="entry name" value="ABC_ATPase_HisP-typ"/>
</dbReference>
<protein>
    <submittedName>
        <fullName evidence="10">Amino acid ABC transporter ATP-binding protein (PAAT family)</fullName>
    </submittedName>
</protein>
<keyword evidence="6 10" id="KW-0067">ATP-binding</keyword>
<keyword evidence="4" id="KW-1003">Cell membrane</keyword>
<evidence type="ECO:0000256" key="1">
    <source>
        <dbReference type="ARBA" id="ARBA00004417"/>
    </source>
</evidence>
<dbReference type="EMBL" id="SNZA01000001">
    <property type="protein sequence ID" value="TDR14928.1"/>
    <property type="molecule type" value="Genomic_DNA"/>
</dbReference>
<dbReference type="SUPFAM" id="SSF52540">
    <property type="entry name" value="P-loop containing nucleoside triphosphate hydrolases"/>
    <property type="match status" value="1"/>
</dbReference>
<dbReference type="GO" id="GO:0016887">
    <property type="term" value="F:ATP hydrolysis activity"/>
    <property type="evidence" value="ECO:0007669"/>
    <property type="project" value="InterPro"/>
</dbReference>
<dbReference type="InterPro" id="IPR003439">
    <property type="entry name" value="ABC_transporter-like_ATP-bd"/>
</dbReference>
<reference evidence="10 11" key="1">
    <citation type="submission" date="2019-03" db="EMBL/GenBank/DDBJ databases">
        <title>Genomic Encyclopedia of Type Strains, Phase IV (KMG-IV): sequencing the most valuable type-strain genomes for metagenomic binning, comparative biology and taxonomic classification.</title>
        <authorList>
            <person name="Goeker M."/>
        </authorList>
    </citation>
    <scope>NUCLEOTIDE SEQUENCE [LARGE SCALE GENOMIC DNA]</scope>
    <source>
        <strain evidence="10 11">DSM 5604</strain>
    </source>
</reference>
<evidence type="ECO:0000256" key="8">
    <source>
        <dbReference type="ARBA" id="ARBA00023136"/>
    </source>
</evidence>
<dbReference type="GO" id="GO:0015424">
    <property type="term" value="F:ABC-type amino acid transporter activity"/>
    <property type="evidence" value="ECO:0007669"/>
    <property type="project" value="InterPro"/>
</dbReference>
<evidence type="ECO:0000256" key="6">
    <source>
        <dbReference type="ARBA" id="ARBA00022840"/>
    </source>
</evidence>
<organism evidence="10 11">
    <name type="scientific">Marinomonas communis</name>
    <dbReference type="NCBI Taxonomy" id="28254"/>
    <lineage>
        <taxon>Bacteria</taxon>
        <taxon>Pseudomonadati</taxon>
        <taxon>Pseudomonadota</taxon>
        <taxon>Gammaproteobacteria</taxon>
        <taxon>Oceanospirillales</taxon>
        <taxon>Oceanospirillaceae</taxon>
        <taxon>Marinomonas</taxon>
    </lineage>
</organism>
<dbReference type="InterPro" id="IPR027417">
    <property type="entry name" value="P-loop_NTPase"/>
</dbReference>
<name>A0A4R6XGJ9_9GAMM</name>
<dbReference type="PROSITE" id="PS50893">
    <property type="entry name" value="ABC_TRANSPORTER_2"/>
    <property type="match status" value="1"/>
</dbReference>
<dbReference type="OrthoDB" id="8275575at2"/>
<evidence type="ECO:0000259" key="9">
    <source>
        <dbReference type="PROSITE" id="PS50893"/>
    </source>
</evidence>
<dbReference type="Gene3D" id="3.40.50.300">
    <property type="entry name" value="P-loop containing nucleotide triphosphate hydrolases"/>
    <property type="match status" value="1"/>
</dbReference>
<feature type="domain" description="ABC transporter" evidence="9">
    <location>
        <begin position="12"/>
        <end position="253"/>
    </location>
</feature>
<evidence type="ECO:0000256" key="4">
    <source>
        <dbReference type="ARBA" id="ARBA00022475"/>
    </source>
</evidence>
<keyword evidence="3" id="KW-0813">Transport</keyword>
<dbReference type="PIRSF" id="PIRSF039085">
    <property type="entry name" value="ABC_ATPase_HisP"/>
    <property type="match status" value="1"/>
</dbReference>
<evidence type="ECO:0000313" key="11">
    <source>
        <dbReference type="Proteomes" id="UP000295729"/>
    </source>
</evidence>
<keyword evidence="11" id="KW-1185">Reference proteome</keyword>
<dbReference type="PROSITE" id="PS00211">
    <property type="entry name" value="ABC_TRANSPORTER_1"/>
    <property type="match status" value="1"/>
</dbReference>
<comment type="subcellular location">
    <subcellularLocation>
        <location evidence="1">Cell inner membrane</location>
        <topology evidence="1">Peripheral membrane protein</topology>
    </subcellularLocation>
</comment>
<dbReference type="PANTHER" id="PTHR43166">
    <property type="entry name" value="AMINO ACID IMPORT ATP-BINDING PROTEIN"/>
    <property type="match status" value="1"/>
</dbReference>
<evidence type="ECO:0000256" key="5">
    <source>
        <dbReference type="ARBA" id="ARBA00022741"/>
    </source>
</evidence>
<dbReference type="AlphaFoldDB" id="A0A4R6XGJ9"/>
<evidence type="ECO:0000256" key="7">
    <source>
        <dbReference type="ARBA" id="ARBA00022970"/>
    </source>
</evidence>
<dbReference type="Proteomes" id="UP000295729">
    <property type="component" value="Unassembled WGS sequence"/>
</dbReference>
<dbReference type="Pfam" id="PF00005">
    <property type="entry name" value="ABC_tran"/>
    <property type="match status" value="1"/>
</dbReference>
<gene>
    <name evidence="10" type="ORF">C8D85_0278</name>
</gene>
<sequence length="263" mass="29086">MQTTTQDTPAFIKVRGLKKSYSETIQVLKGLDLDMYPGDRIVVIGPSGGGKSTLLRCVMGLENIDEGTIEVDGKPYIKGQGRTEKNAIDHTIQKQVGMVFQHYTLFPHLTILQNLTLAPVKSRGIPRSQAEEKARGLLKRLGLADKADAQPSQLSGGQKQRVAIARALMLSPELMLFDEVTSALDPELVNEVESVMMQLADQHMPMMIVTHDMWFAKNIATRVVFCAGGVVVEDGTPEQIFSNPKEQRTRDFLEKILHTENAA</sequence>